<evidence type="ECO:0000313" key="2">
    <source>
        <dbReference type="EMBL" id="KKO75338.1"/>
    </source>
</evidence>
<dbReference type="GeneID" id="36319692"/>
<keyword evidence="1" id="KW-1133">Transmembrane helix</keyword>
<dbReference type="Proteomes" id="UP000034350">
    <property type="component" value="Unassembled WGS sequence"/>
</dbReference>
<accession>A0A0F9WQZ4</accession>
<dbReference type="AlphaFoldDB" id="A0A0F9WQZ4"/>
<sequence>MSLTRPITNLVTENIEHLSNTTDTNNLTTNIKNSLDEVANAKSFDYLKAAKIFLIIWMIGFCCELIYLNYKLLFSKNISRRDKENRNFDDARELEIL</sequence>
<dbReference type="EMBL" id="JPQZ01000024">
    <property type="protein sequence ID" value="KKO75338.1"/>
    <property type="molecule type" value="Genomic_DNA"/>
</dbReference>
<comment type="caution">
    <text evidence="2">The sequence shown here is derived from an EMBL/GenBank/DDBJ whole genome shotgun (WGS) entry which is preliminary data.</text>
</comment>
<keyword evidence="1" id="KW-0812">Transmembrane</keyword>
<name>A0A0F9WQZ4_9MICR</name>
<dbReference type="VEuPathDB" id="MicrosporidiaDB:AAJ76_2400040394"/>
<keyword evidence="3" id="KW-1185">Reference proteome</keyword>
<protein>
    <submittedName>
        <fullName evidence="2">Uncharacterized protein</fullName>
    </submittedName>
</protein>
<keyword evidence="1" id="KW-0472">Membrane</keyword>
<dbReference type="VEuPathDB" id="MicrosporidiaDB:G9O61_00g022040"/>
<organism evidence="2 3">
    <name type="scientific">Vairimorpha ceranae</name>
    <dbReference type="NCBI Taxonomy" id="40302"/>
    <lineage>
        <taxon>Eukaryota</taxon>
        <taxon>Fungi</taxon>
        <taxon>Fungi incertae sedis</taxon>
        <taxon>Microsporidia</taxon>
        <taxon>Nosematidae</taxon>
        <taxon>Vairimorpha</taxon>
    </lineage>
</organism>
<dbReference type="RefSeq" id="XP_024331080.1">
    <property type="nucleotide sequence ID" value="XM_024474764.1"/>
</dbReference>
<evidence type="ECO:0000313" key="3">
    <source>
        <dbReference type="Proteomes" id="UP000034350"/>
    </source>
</evidence>
<reference evidence="2 3" key="1">
    <citation type="journal article" date="2015" name="Environ. Microbiol.">
        <title>Genome analyses suggest the presence of polyploidy and recent human-driven expansions in eight global populations of the honeybee pathogen Nosema ceranae.</title>
        <authorList>
            <person name="Pelin A."/>
            <person name="Selman M."/>
            <person name="Aris-Brosou S."/>
            <person name="Farinelli L."/>
            <person name="Corradi N."/>
        </authorList>
    </citation>
    <scope>NUCLEOTIDE SEQUENCE [LARGE SCALE GENOMIC DNA]</scope>
    <source>
        <strain evidence="2 3">PA08 1199</strain>
    </source>
</reference>
<evidence type="ECO:0000256" key="1">
    <source>
        <dbReference type="SAM" id="Phobius"/>
    </source>
</evidence>
<proteinExistence type="predicted"/>
<feature type="transmembrane region" description="Helical" evidence="1">
    <location>
        <begin position="52"/>
        <end position="70"/>
    </location>
</feature>
<gene>
    <name evidence="2" type="ORF">AAJ76_2400040394</name>
</gene>